<proteinExistence type="inferred from homology"/>
<evidence type="ECO:0000256" key="2">
    <source>
        <dbReference type="ARBA" id="ARBA00022722"/>
    </source>
</evidence>
<dbReference type="CDD" id="cd06127">
    <property type="entry name" value="DEDDh"/>
    <property type="match status" value="1"/>
</dbReference>
<comment type="cofactor">
    <cofactor evidence="1">
        <name>Mg(2+)</name>
        <dbReference type="ChEBI" id="CHEBI:18420"/>
    </cofactor>
</comment>
<feature type="domain" description="Exonuclease" evidence="8">
    <location>
        <begin position="7"/>
        <end position="184"/>
    </location>
</feature>
<keyword evidence="3" id="KW-0479">Metal-binding</keyword>
<evidence type="ECO:0000256" key="1">
    <source>
        <dbReference type="ARBA" id="ARBA00001946"/>
    </source>
</evidence>
<dbReference type="InterPro" id="IPR040393">
    <property type="entry name" value="TREX1/2"/>
</dbReference>
<organism evidence="9 10">
    <name type="scientific">Neodiprion lecontei</name>
    <name type="common">Redheaded pine sawfly</name>
    <dbReference type="NCBI Taxonomy" id="441921"/>
    <lineage>
        <taxon>Eukaryota</taxon>
        <taxon>Metazoa</taxon>
        <taxon>Ecdysozoa</taxon>
        <taxon>Arthropoda</taxon>
        <taxon>Hexapoda</taxon>
        <taxon>Insecta</taxon>
        <taxon>Pterygota</taxon>
        <taxon>Neoptera</taxon>
        <taxon>Endopterygota</taxon>
        <taxon>Hymenoptera</taxon>
        <taxon>Tenthredinoidea</taxon>
        <taxon>Diprionidae</taxon>
        <taxon>Diprioninae</taxon>
        <taxon>Neodiprion</taxon>
    </lineage>
</organism>
<evidence type="ECO:0000256" key="4">
    <source>
        <dbReference type="ARBA" id="ARBA00022801"/>
    </source>
</evidence>
<protein>
    <submittedName>
        <fullName evidence="10">Uncharacterized protein LOC124294738</fullName>
    </submittedName>
</protein>
<dbReference type="InterPro" id="IPR036397">
    <property type="entry name" value="RNaseH_sf"/>
</dbReference>
<evidence type="ECO:0000256" key="5">
    <source>
        <dbReference type="ARBA" id="ARBA00022839"/>
    </source>
</evidence>
<gene>
    <name evidence="10" type="primary">LOC124294738</name>
</gene>
<dbReference type="RefSeq" id="XP_046597529.1">
    <property type="nucleotide sequence ID" value="XM_046741573.1"/>
</dbReference>
<keyword evidence="9" id="KW-1185">Reference proteome</keyword>
<reference evidence="10" key="1">
    <citation type="submission" date="2025-08" db="UniProtKB">
        <authorList>
            <consortium name="RefSeq"/>
        </authorList>
    </citation>
    <scope>IDENTIFICATION</scope>
    <source>
        <tissue evidence="10">Thorax and Abdomen</tissue>
    </source>
</reference>
<evidence type="ECO:0000256" key="7">
    <source>
        <dbReference type="ARBA" id="ARBA00025769"/>
    </source>
</evidence>
<keyword evidence="4" id="KW-0378">Hydrolase</keyword>
<keyword evidence="6" id="KW-0460">Magnesium</keyword>
<comment type="similarity">
    <text evidence="7">Belongs to the exonuclease superfamily. TREX family.</text>
</comment>
<dbReference type="InterPro" id="IPR013520">
    <property type="entry name" value="Ribonucl_H"/>
</dbReference>
<dbReference type="Gene3D" id="3.30.420.10">
    <property type="entry name" value="Ribonuclease H-like superfamily/Ribonuclease H"/>
    <property type="match status" value="1"/>
</dbReference>
<dbReference type="InterPro" id="IPR012337">
    <property type="entry name" value="RNaseH-like_sf"/>
</dbReference>
<evidence type="ECO:0000256" key="3">
    <source>
        <dbReference type="ARBA" id="ARBA00022723"/>
    </source>
</evidence>
<dbReference type="SMART" id="SM00479">
    <property type="entry name" value="EXOIII"/>
    <property type="match status" value="1"/>
</dbReference>
<sequence length="280" mass="31773">MGHDEECLVYFDLKTAGLGRSCDILQIAMKCSNAVFNEYINSTQKVTWMATQLTGLSNVDGKLLLNGKRVRSYPLSRVIINMLMYLQNFGRPCVLVAHNCFKFDAPRLFRAMRNAGVLKKADEIIDGFADTLPLFKREFPGKSIKLHDMADRKLVGRPGGPDNALDDVYLLEELTRCYLSEEEILTSWKSFSAALERFWDNETVAGMLKTLRPLNGFVSQNVMRQLSHAGISYDLLVSTYRHDGKHATISLIEERVNGKPTVIKQQKDVNQIIEYLQMVN</sequence>
<accession>A0ABM3GB75</accession>
<dbReference type="PANTHER" id="PTHR13058:SF22">
    <property type="entry name" value="EXODEOXYRIBONUCLEASE III"/>
    <property type="match status" value="1"/>
</dbReference>
<evidence type="ECO:0000259" key="8">
    <source>
        <dbReference type="SMART" id="SM00479"/>
    </source>
</evidence>
<dbReference type="SUPFAM" id="SSF53098">
    <property type="entry name" value="Ribonuclease H-like"/>
    <property type="match status" value="1"/>
</dbReference>
<keyword evidence="2" id="KW-0540">Nuclease</keyword>
<name>A0ABM3GB75_NEOLC</name>
<evidence type="ECO:0000313" key="9">
    <source>
        <dbReference type="Proteomes" id="UP000829291"/>
    </source>
</evidence>
<evidence type="ECO:0000313" key="10">
    <source>
        <dbReference type="RefSeq" id="XP_046597529.1"/>
    </source>
</evidence>
<evidence type="ECO:0000256" key="6">
    <source>
        <dbReference type="ARBA" id="ARBA00022842"/>
    </source>
</evidence>
<dbReference type="PANTHER" id="PTHR13058">
    <property type="entry name" value="THREE PRIME REPAIR EXONUCLEASE 1, 2"/>
    <property type="match status" value="1"/>
</dbReference>
<dbReference type="GeneID" id="124294738"/>
<keyword evidence="5" id="KW-0269">Exonuclease</keyword>
<dbReference type="Proteomes" id="UP000829291">
    <property type="component" value="Chromosome 5"/>
</dbReference>